<organism evidence="9 10">
    <name type="scientific">Candida theae</name>
    <dbReference type="NCBI Taxonomy" id="1198502"/>
    <lineage>
        <taxon>Eukaryota</taxon>
        <taxon>Fungi</taxon>
        <taxon>Dikarya</taxon>
        <taxon>Ascomycota</taxon>
        <taxon>Saccharomycotina</taxon>
        <taxon>Pichiomycetes</taxon>
        <taxon>Debaryomycetaceae</taxon>
        <taxon>Candida/Lodderomyces clade</taxon>
        <taxon>Candida</taxon>
    </lineage>
</organism>
<feature type="compositionally biased region" description="Polar residues" evidence="6">
    <location>
        <begin position="14"/>
        <end position="32"/>
    </location>
</feature>
<keyword evidence="10" id="KW-1185">Reference proteome</keyword>
<feature type="transmembrane region" description="Helical" evidence="7">
    <location>
        <begin position="365"/>
        <end position="388"/>
    </location>
</feature>
<evidence type="ECO:0000313" key="10">
    <source>
        <dbReference type="Proteomes" id="UP001204833"/>
    </source>
</evidence>
<evidence type="ECO:0000313" key="9">
    <source>
        <dbReference type="EMBL" id="KAI5959340.1"/>
    </source>
</evidence>
<evidence type="ECO:0000256" key="1">
    <source>
        <dbReference type="ARBA" id="ARBA00004141"/>
    </source>
</evidence>
<sequence length="492" mass="53221">MISDNTDTKYPGPNANQTVTSAQPDSGSFSTDLEIVSPTTSEHSQVFKKTTEGPNFRGVSMYGAAVLIAKSQLGLGVLGLPSTLNALGFLPGLISLSCLCLLSTYTGLIIGKFRIRHPHIYCIDDAAYMLFGGVARELIGWGFWLFYTLCYGSALLTISIAFNSITGYPVCTVIWVVVGTVVSFILGASIRTMRVLSFMGYFAMSSILLAVWIVAIACLTQGVPAAAPEGEPINKMIQVAATGARFNTVVSAIAVQFFSLCGTASFFSIQAEMRDPRQYGRSLLMGQGLVMFNYIVLAIMVYAKVGQYVASPALGSAGELFKKIAYGVALPGLFWSSFFTAHLAAKYSLIRILRGTKHLQNNTKIHWITWLGMIFIVSSVGFVIAGAIPFFNNLAALTAALVGTLFTLFIPACMTLYELGHHKHHQDDSRLAWIRHSWREIHNYKFSTGLSMFCILVAIFICGGGLYGAISSTVEAYANGTVDRAFSCANNA</sequence>
<protein>
    <recommendedName>
        <fullName evidence="8">Amino acid transporter transmembrane domain-containing protein</fullName>
    </recommendedName>
</protein>
<evidence type="ECO:0000259" key="8">
    <source>
        <dbReference type="Pfam" id="PF01490"/>
    </source>
</evidence>
<dbReference type="Proteomes" id="UP001204833">
    <property type="component" value="Unassembled WGS sequence"/>
</dbReference>
<dbReference type="GO" id="GO:0015179">
    <property type="term" value="F:L-amino acid transmembrane transporter activity"/>
    <property type="evidence" value="ECO:0007669"/>
    <property type="project" value="TreeGrafter"/>
</dbReference>
<dbReference type="EMBL" id="JAIHNG010000106">
    <property type="protein sequence ID" value="KAI5959340.1"/>
    <property type="molecule type" value="Genomic_DNA"/>
</dbReference>
<comment type="similarity">
    <text evidence="2">Belongs to the amino acid/polyamine transporter 2 family.</text>
</comment>
<name>A0AAD5BFL2_9ASCO</name>
<dbReference type="Gene3D" id="1.20.1740.10">
    <property type="entry name" value="Amino acid/polyamine transporter I"/>
    <property type="match status" value="1"/>
</dbReference>
<dbReference type="Pfam" id="PF01490">
    <property type="entry name" value="Aa_trans"/>
    <property type="match status" value="1"/>
</dbReference>
<reference evidence="9 10" key="1">
    <citation type="journal article" date="2022" name="DNA Res.">
        <title>Genome analysis of five recently described species of the CUG-Ser clade uncovers Candida theae as a new hybrid lineage with pathogenic potential in the Candida parapsilosis species complex.</title>
        <authorList>
            <person name="Mixao V."/>
            <person name="Del Olmo V."/>
            <person name="Hegedusova E."/>
            <person name="Saus E."/>
            <person name="Pryszcz L."/>
            <person name="Cillingova A."/>
            <person name="Nosek J."/>
            <person name="Gabaldon T."/>
        </authorList>
    </citation>
    <scope>NUCLEOTIDE SEQUENCE [LARGE SCALE GENOMIC DNA]</scope>
    <source>
        <strain evidence="9 10">CBS 12239</strain>
    </source>
</reference>
<evidence type="ECO:0000256" key="3">
    <source>
        <dbReference type="ARBA" id="ARBA00022692"/>
    </source>
</evidence>
<keyword evidence="3 7" id="KW-0812">Transmembrane</keyword>
<dbReference type="PANTHER" id="PTHR22950">
    <property type="entry name" value="AMINO ACID TRANSPORTER"/>
    <property type="match status" value="1"/>
</dbReference>
<dbReference type="AlphaFoldDB" id="A0AAD5BFL2"/>
<feature type="domain" description="Amino acid transporter transmembrane" evidence="8">
    <location>
        <begin position="59"/>
        <end position="427"/>
    </location>
</feature>
<dbReference type="PANTHER" id="PTHR22950:SF461">
    <property type="entry name" value="AMINO ACID TRANSPORTER TRANSMEMBRANE DOMAIN-CONTAINING PROTEIN"/>
    <property type="match status" value="1"/>
</dbReference>
<feature type="region of interest" description="Disordered" evidence="6">
    <location>
        <begin position="1"/>
        <end position="32"/>
    </location>
</feature>
<feature type="transmembrane region" description="Helical" evidence="7">
    <location>
        <begin position="59"/>
        <end position="80"/>
    </location>
</feature>
<feature type="transmembrane region" description="Helical" evidence="7">
    <location>
        <begin position="167"/>
        <end position="186"/>
    </location>
</feature>
<evidence type="ECO:0000256" key="4">
    <source>
        <dbReference type="ARBA" id="ARBA00022989"/>
    </source>
</evidence>
<evidence type="ECO:0000256" key="6">
    <source>
        <dbReference type="SAM" id="MobiDB-lite"/>
    </source>
</evidence>
<proteinExistence type="inferred from homology"/>
<feature type="transmembrane region" description="Helical" evidence="7">
    <location>
        <begin position="246"/>
        <end position="271"/>
    </location>
</feature>
<evidence type="ECO:0000256" key="7">
    <source>
        <dbReference type="SAM" id="Phobius"/>
    </source>
</evidence>
<keyword evidence="5 7" id="KW-0472">Membrane</keyword>
<feature type="transmembrane region" description="Helical" evidence="7">
    <location>
        <begin position="324"/>
        <end position="345"/>
    </location>
</feature>
<feature type="transmembrane region" description="Helical" evidence="7">
    <location>
        <begin position="86"/>
        <end position="110"/>
    </location>
</feature>
<comment type="caution">
    <text evidence="9">The sequence shown here is derived from an EMBL/GenBank/DDBJ whole genome shotgun (WGS) entry which is preliminary data.</text>
</comment>
<accession>A0AAD5BFL2</accession>
<evidence type="ECO:0000256" key="5">
    <source>
        <dbReference type="ARBA" id="ARBA00023136"/>
    </source>
</evidence>
<dbReference type="InterPro" id="IPR013057">
    <property type="entry name" value="AA_transpt_TM"/>
</dbReference>
<comment type="subcellular location">
    <subcellularLocation>
        <location evidence="1">Membrane</location>
        <topology evidence="1">Multi-pass membrane protein</topology>
    </subcellularLocation>
</comment>
<dbReference type="RefSeq" id="XP_051609368.1">
    <property type="nucleotide sequence ID" value="XM_051751395.1"/>
</dbReference>
<feature type="transmembrane region" description="Helical" evidence="7">
    <location>
        <begin position="394"/>
        <end position="417"/>
    </location>
</feature>
<feature type="transmembrane region" description="Helical" evidence="7">
    <location>
        <begin position="198"/>
        <end position="226"/>
    </location>
</feature>
<feature type="transmembrane region" description="Helical" evidence="7">
    <location>
        <begin position="138"/>
        <end position="161"/>
    </location>
</feature>
<feature type="transmembrane region" description="Helical" evidence="7">
    <location>
        <begin position="283"/>
        <end position="304"/>
    </location>
</feature>
<evidence type="ECO:0000256" key="2">
    <source>
        <dbReference type="ARBA" id="ARBA00008066"/>
    </source>
</evidence>
<dbReference type="GeneID" id="76150175"/>
<gene>
    <name evidence="9" type="ORF">KGF57_002116</name>
</gene>
<feature type="transmembrane region" description="Helical" evidence="7">
    <location>
        <begin position="449"/>
        <end position="470"/>
    </location>
</feature>
<dbReference type="GO" id="GO:0016020">
    <property type="term" value="C:membrane"/>
    <property type="evidence" value="ECO:0007669"/>
    <property type="project" value="UniProtKB-SubCell"/>
</dbReference>
<keyword evidence="4 7" id="KW-1133">Transmembrane helix</keyword>